<reference evidence="2" key="1">
    <citation type="submission" date="2016-10" db="EMBL/GenBank/DDBJ databases">
        <authorList>
            <person name="de Groot N.N."/>
        </authorList>
    </citation>
    <scope>NUCLEOTIDE SEQUENCE</scope>
</reference>
<dbReference type="InterPro" id="IPR032711">
    <property type="entry name" value="SoxY"/>
</dbReference>
<proteinExistence type="predicted"/>
<organism evidence="2">
    <name type="scientific">hydrothermal vent metagenome</name>
    <dbReference type="NCBI Taxonomy" id="652676"/>
    <lineage>
        <taxon>unclassified sequences</taxon>
        <taxon>metagenomes</taxon>
        <taxon>ecological metagenomes</taxon>
    </lineage>
</organism>
<sequence length="151" mass="15787">MNRRKFIGLGVMAIAAMPATLSALSSIDFRATKPDTWTAKSVADSVKALYGDIKAEESGVVVKAPKVASNGGAIPVTVKSDISAKSVAVFQDANPEATVCVFNTDKDSVIDYMFKIKMKDSGTITAIVEGQDGKFYKGSITISVAKGGCEG</sequence>
<dbReference type="InterPro" id="IPR038162">
    <property type="entry name" value="SoxY_sf"/>
</dbReference>
<dbReference type="AlphaFoldDB" id="A0A1W1EDS3"/>
<protein>
    <submittedName>
        <fullName evidence="2">Sulfur oxidation protein SoxY</fullName>
    </submittedName>
</protein>
<evidence type="ECO:0000313" key="2">
    <source>
        <dbReference type="EMBL" id="SFZ98182.1"/>
    </source>
</evidence>
<accession>A0A1W1EDS3</accession>
<name>A0A1W1EDS3_9ZZZZ</name>
<gene>
    <name evidence="2" type="ORF">MNB_SV-5-739</name>
</gene>
<feature type="domain" description="Ig-like SoxY" evidence="1">
    <location>
        <begin position="47"/>
        <end position="149"/>
    </location>
</feature>
<evidence type="ECO:0000259" key="1">
    <source>
        <dbReference type="Pfam" id="PF13501"/>
    </source>
</evidence>
<dbReference type="EMBL" id="FPKX01000035">
    <property type="protein sequence ID" value="SFZ98182.1"/>
    <property type="molecule type" value="Genomic_DNA"/>
</dbReference>
<dbReference type="Gene3D" id="2.60.40.2470">
    <property type="entry name" value="SoxY domain"/>
    <property type="match status" value="1"/>
</dbReference>
<dbReference type="Pfam" id="PF13501">
    <property type="entry name" value="SoxY"/>
    <property type="match status" value="1"/>
</dbReference>